<comment type="caution">
    <text evidence="1">The sequence shown here is derived from an EMBL/GenBank/DDBJ whole genome shotgun (WGS) entry which is preliminary data.</text>
</comment>
<protein>
    <submittedName>
        <fullName evidence="1">Uncharacterized protein</fullName>
    </submittedName>
</protein>
<dbReference type="EMBL" id="SDOV01000007">
    <property type="protein sequence ID" value="KAH7638743.1"/>
    <property type="molecule type" value="Genomic_DNA"/>
</dbReference>
<accession>A0A9D4NUW8</accession>
<evidence type="ECO:0000313" key="1">
    <source>
        <dbReference type="EMBL" id="KAH7638743.1"/>
    </source>
</evidence>
<organism evidence="1">
    <name type="scientific">Dermatophagoides farinae</name>
    <name type="common">American house dust mite</name>
    <dbReference type="NCBI Taxonomy" id="6954"/>
    <lineage>
        <taxon>Eukaryota</taxon>
        <taxon>Metazoa</taxon>
        <taxon>Ecdysozoa</taxon>
        <taxon>Arthropoda</taxon>
        <taxon>Chelicerata</taxon>
        <taxon>Arachnida</taxon>
        <taxon>Acari</taxon>
        <taxon>Acariformes</taxon>
        <taxon>Sarcoptiformes</taxon>
        <taxon>Astigmata</taxon>
        <taxon>Psoroptidia</taxon>
        <taxon>Analgoidea</taxon>
        <taxon>Pyroglyphidae</taxon>
        <taxon>Dermatophagoidinae</taxon>
        <taxon>Dermatophagoides</taxon>
    </lineage>
</organism>
<reference evidence="1" key="2">
    <citation type="journal article" date="2021" name="World Allergy Organ. J.">
        <title>Chromosome-level assembly of Dermatophagoides farinae genome and transcriptome reveals two novel allergens Der f 37 and Der f 39.</title>
        <authorList>
            <person name="Chen J."/>
            <person name="Cai Z."/>
            <person name="Fan D."/>
            <person name="Hu J."/>
            <person name="Hou Y."/>
            <person name="He Y."/>
            <person name="Zhang Z."/>
            <person name="Zhao Z."/>
            <person name="Gao P."/>
            <person name="Hu W."/>
            <person name="Sun J."/>
            <person name="Li J."/>
            <person name="Ji K."/>
        </authorList>
    </citation>
    <scope>NUCLEOTIDE SEQUENCE</scope>
    <source>
        <strain evidence="1">JKM2019</strain>
    </source>
</reference>
<name>A0A9D4NUW8_DERFA</name>
<reference evidence="1" key="1">
    <citation type="submission" date="2020-06" db="EMBL/GenBank/DDBJ databases">
        <authorList>
            <person name="Ji K."/>
            <person name="Li J."/>
        </authorList>
    </citation>
    <scope>NUCLEOTIDE SEQUENCE</scope>
    <source>
        <strain evidence="1">JKM2019</strain>
        <tissue evidence="1">Whole body</tissue>
    </source>
</reference>
<gene>
    <name evidence="1" type="ORF">HUG17_2776</name>
</gene>
<dbReference type="AlphaFoldDB" id="A0A9D4NUW8"/>
<dbReference type="Proteomes" id="UP000828236">
    <property type="component" value="Unassembled WGS sequence"/>
</dbReference>
<sequence length="60" mass="7406">MPRRLRRRKSSHINHHPMIINNHHQHFYYHWMNVMNHGQLETNMMFNTIGNRKQSKVGDQ</sequence>
<proteinExistence type="predicted"/>